<dbReference type="Proteomes" id="UP000612746">
    <property type="component" value="Unassembled WGS sequence"/>
</dbReference>
<feature type="transmembrane region" description="Helical" evidence="1">
    <location>
        <begin position="12"/>
        <end position="31"/>
    </location>
</feature>
<protein>
    <recommendedName>
        <fullName evidence="2">AB hydrolase-1 domain-containing protein</fullName>
    </recommendedName>
</protein>
<dbReference type="Pfam" id="PF00561">
    <property type="entry name" value="Abhydrolase_1"/>
    <property type="match status" value="1"/>
</dbReference>
<organism evidence="3 4">
    <name type="scientific">Umbelopsis vinacea</name>
    <dbReference type="NCBI Taxonomy" id="44442"/>
    <lineage>
        <taxon>Eukaryota</taxon>
        <taxon>Fungi</taxon>
        <taxon>Fungi incertae sedis</taxon>
        <taxon>Mucoromycota</taxon>
        <taxon>Mucoromycotina</taxon>
        <taxon>Umbelopsidomycetes</taxon>
        <taxon>Umbelopsidales</taxon>
        <taxon>Umbelopsidaceae</taxon>
        <taxon>Umbelopsis</taxon>
    </lineage>
</organism>
<evidence type="ECO:0000313" key="4">
    <source>
        <dbReference type="Proteomes" id="UP000612746"/>
    </source>
</evidence>
<evidence type="ECO:0000256" key="1">
    <source>
        <dbReference type="SAM" id="Phobius"/>
    </source>
</evidence>
<keyword evidence="1" id="KW-0472">Membrane</keyword>
<dbReference type="InterPro" id="IPR029058">
    <property type="entry name" value="AB_hydrolase_fold"/>
</dbReference>
<reference evidence="3" key="1">
    <citation type="submission" date="2020-12" db="EMBL/GenBank/DDBJ databases">
        <title>Metabolic potential, ecology and presence of endohyphal bacteria is reflected in genomic diversity of Mucoromycotina.</title>
        <authorList>
            <person name="Muszewska A."/>
            <person name="Okrasinska A."/>
            <person name="Steczkiewicz K."/>
            <person name="Drgas O."/>
            <person name="Orlowska M."/>
            <person name="Perlinska-Lenart U."/>
            <person name="Aleksandrzak-Piekarczyk T."/>
            <person name="Szatraj K."/>
            <person name="Zielenkiewicz U."/>
            <person name="Pilsyk S."/>
            <person name="Malc E."/>
            <person name="Mieczkowski P."/>
            <person name="Kruszewska J.S."/>
            <person name="Biernat P."/>
            <person name="Pawlowska J."/>
        </authorList>
    </citation>
    <scope>NUCLEOTIDE SEQUENCE</scope>
    <source>
        <strain evidence="3">WA0000051536</strain>
    </source>
</reference>
<keyword evidence="1" id="KW-0812">Transmembrane</keyword>
<keyword evidence="4" id="KW-1185">Reference proteome</keyword>
<proteinExistence type="predicted"/>
<evidence type="ECO:0000259" key="2">
    <source>
        <dbReference type="Pfam" id="PF00561"/>
    </source>
</evidence>
<evidence type="ECO:0000313" key="3">
    <source>
        <dbReference type="EMBL" id="KAG2186720.1"/>
    </source>
</evidence>
<dbReference type="EMBL" id="JAEPRA010000004">
    <property type="protein sequence ID" value="KAG2186720.1"/>
    <property type="molecule type" value="Genomic_DNA"/>
</dbReference>
<dbReference type="GO" id="GO:0008474">
    <property type="term" value="F:palmitoyl-(protein) hydrolase activity"/>
    <property type="evidence" value="ECO:0007669"/>
    <property type="project" value="TreeGrafter"/>
</dbReference>
<dbReference type="GO" id="GO:0016020">
    <property type="term" value="C:membrane"/>
    <property type="evidence" value="ECO:0007669"/>
    <property type="project" value="TreeGrafter"/>
</dbReference>
<name>A0A8H7Q7G8_9FUNG</name>
<gene>
    <name evidence="3" type="ORF">INT44_002946</name>
</gene>
<dbReference type="Gene3D" id="3.40.50.1820">
    <property type="entry name" value="alpha/beta hydrolase"/>
    <property type="match status" value="1"/>
</dbReference>
<accession>A0A8H7Q7G8</accession>
<feature type="domain" description="AB hydrolase-1" evidence="2">
    <location>
        <begin position="89"/>
        <end position="205"/>
    </location>
</feature>
<dbReference type="PANTHER" id="PTHR12277:SF81">
    <property type="entry name" value="PROTEIN ABHD13"/>
    <property type="match status" value="1"/>
</dbReference>
<dbReference type="AlphaFoldDB" id="A0A8H7Q7G8"/>
<dbReference type="OrthoDB" id="10249433at2759"/>
<comment type="caution">
    <text evidence="3">The sequence shown here is derived from an EMBL/GenBank/DDBJ whole genome shotgun (WGS) entry which is preliminary data.</text>
</comment>
<dbReference type="PANTHER" id="PTHR12277">
    <property type="entry name" value="ALPHA/BETA HYDROLASE DOMAIN-CONTAINING PROTEIN"/>
    <property type="match status" value="1"/>
</dbReference>
<keyword evidence="1" id="KW-1133">Transmembrane helix</keyword>
<dbReference type="SUPFAM" id="SSF53474">
    <property type="entry name" value="alpha/beta-Hydrolases"/>
    <property type="match status" value="1"/>
</dbReference>
<sequence>MPDDYMPSWLSYTLSATGLASAAGAVMLYLYQSDLLYLPSHPEGSRTEVPKPSQYGMPYVEETLTTKDGVKIKSYIITLKDEQAAKNAPTIIYHHANAGNMGHRLPIAQVFYEKFNANVVMLSYRGYGLSEGSPSDKGLRIDSQTMLDYVRAHPILGKTKIIAYGQSLGGAVAIDVVARNPDAFAGLMIENTFLSVPKMIPHVVPMLKNLTWLCHLNWPSENNIRQIVKTPILFLSGAKDELVPPSHMKGLYNASQTRATKVWKEFANGTHNDTCIQPGYFSAIRDFLADIRDDQLEPIQQQAAPSKTDKVKLQSEGEEKFQLVSGVADAEGMTHSFRFEEEED</sequence>
<dbReference type="InterPro" id="IPR000073">
    <property type="entry name" value="AB_hydrolase_1"/>
</dbReference>